<proteinExistence type="predicted"/>
<gene>
    <name evidence="2" type="ORF">NDU88_006592</name>
</gene>
<name>A0AAV7MMS2_PLEWA</name>
<sequence>MYASEVGPGDVGLRLTMDADQGHKAPGPRGDGQTREPWRLLRVFDVSSGGVSPDNKHALLTAQWVKRSREGSLENLAPPPCLFTAVSFTT</sequence>
<organism evidence="2 3">
    <name type="scientific">Pleurodeles waltl</name>
    <name type="common">Iberian ribbed newt</name>
    <dbReference type="NCBI Taxonomy" id="8319"/>
    <lineage>
        <taxon>Eukaryota</taxon>
        <taxon>Metazoa</taxon>
        <taxon>Chordata</taxon>
        <taxon>Craniata</taxon>
        <taxon>Vertebrata</taxon>
        <taxon>Euteleostomi</taxon>
        <taxon>Amphibia</taxon>
        <taxon>Batrachia</taxon>
        <taxon>Caudata</taxon>
        <taxon>Salamandroidea</taxon>
        <taxon>Salamandridae</taxon>
        <taxon>Pleurodelinae</taxon>
        <taxon>Pleurodeles</taxon>
    </lineage>
</organism>
<evidence type="ECO:0000313" key="3">
    <source>
        <dbReference type="Proteomes" id="UP001066276"/>
    </source>
</evidence>
<reference evidence="2" key="1">
    <citation type="journal article" date="2022" name="bioRxiv">
        <title>Sequencing and chromosome-scale assembly of the giantPleurodeles waltlgenome.</title>
        <authorList>
            <person name="Brown T."/>
            <person name="Elewa A."/>
            <person name="Iarovenko S."/>
            <person name="Subramanian E."/>
            <person name="Araus A.J."/>
            <person name="Petzold A."/>
            <person name="Susuki M."/>
            <person name="Suzuki K.-i.T."/>
            <person name="Hayashi T."/>
            <person name="Toyoda A."/>
            <person name="Oliveira C."/>
            <person name="Osipova E."/>
            <person name="Leigh N.D."/>
            <person name="Simon A."/>
            <person name="Yun M.H."/>
        </authorList>
    </citation>
    <scope>NUCLEOTIDE SEQUENCE</scope>
    <source>
        <strain evidence="2">20211129_DDA</strain>
        <tissue evidence="2">Liver</tissue>
    </source>
</reference>
<evidence type="ECO:0000256" key="1">
    <source>
        <dbReference type="SAM" id="MobiDB-lite"/>
    </source>
</evidence>
<dbReference type="EMBL" id="JANPWB010000014">
    <property type="protein sequence ID" value="KAJ1101525.1"/>
    <property type="molecule type" value="Genomic_DNA"/>
</dbReference>
<evidence type="ECO:0000313" key="2">
    <source>
        <dbReference type="EMBL" id="KAJ1101525.1"/>
    </source>
</evidence>
<comment type="caution">
    <text evidence="2">The sequence shown here is derived from an EMBL/GenBank/DDBJ whole genome shotgun (WGS) entry which is preliminary data.</text>
</comment>
<protein>
    <submittedName>
        <fullName evidence="2">Uncharacterized protein</fullName>
    </submittedName>
</protein>
<dbReference type="AlphaFoldDB" id="A0AAV7MMS2"/>
<keyword evidence="3" id="KW-1185">Reference proteome</keyword>
<feature type="region of interest" description="Disordered" evidence="1">
    <location>
        <begin position="1"/>
        <end position="36"/>
    </location>
</feature>
<accession>A0AAV7MMS2</accession>
<dbReference type="Proteomes" id="UP001066276">
    <property type="component" value="Chromosome 10"/>
</dbReference>